<dbReference type="OrthoDB" id="20689at2759"/>
<gene>
    <name evidence="2" type="ORF">AWRI4233_LOCUS5584</name>
</gene>
<dbReference type="GO" id="GO:0007165">
    <property type="term" value="P:signal transduction"/>
    <property type="evidence" value="ECO:0007669"/>
    <property type="project" value="InterPro"/>
</dbReference>
<dbReference type="Proteomes" id="UP000714618">
    <property type="component" value="Unassembled WGS sequence"/>
</dbReference>
<protein>
    <recommendedName>
        <fullName evidence="1">Rho-GAP domain-containing protein</fullName>
    </recommendedName>
</protein>
<dbReference type="PROSITE" id="PS50238">
    <property type="entry name" value="RHOGAP"/>
    <property type="match status" value="1"/>
</dbReference>
<organism evidence="2 3">
    <name type="scientific">Aureobasidium mustum</name>
    <dbReference type="NCBI Taxonomy" id="2773714"/>
    <lineage>
        <taxon>Eukaryota</taxon>
        <taxon>Fungi</taxon>
        <taxon>Dikarya</taxon>
        <taxon>Ascomycota</taxon>
        <taxon>Pezizomycotina</taxon>
        <taxon>Dothideomycetes</taxon>
        <taxon>Dothideomycetidae</taxon>
        <taxon>Dothideales</taxon>
        <taxon>Saccotheciaceae</taxon>
        <taxon>Aureobasidium</taxon>
    </lineage>
</organism>
<name>A0A9N8PIG6_9PEZI</name>
<evidence type="ECO:0000313" key="3">
    <source>
        <dbReference type="Proteomes" id="UP000714618"/>
    </source>
</evidence>
<comment type="caution">
    <text evidence="2">The sequence shown here is derived from an EMBL/GenBank/DDBJ whole genome shotgun (WGS) entry which is preliminary data.</text>
</comment>
<evidence type="ECO:0000259" key="1">
    <source>
        <dbReference type="PROSITE" id="PS50238"/>
    </source>
</evidence>
<dbReference type="SUPFAM" id="SSF48350">
    <property type="entry name" value="GTPase activation domain, GAP"/>
    <property type="match status" value="1"/>
</dbReference>
<dbReference type="AlphaFoldDB" id="A0A9N8PIG6"/>
<feature type="domain" description="Rho-GAP" evidence="1">
    <location>
        <begin position="1"/>
        <end position="69"/>
    </location>
</feature>
<accession>A0A9N8PIG6</accession>
<dbReference type="Pfam" id="PF00620">
    <property type="entry name" value="RhoGAP"/>
    <property type="match status" value="1"/>
</dbReference>
<dbReference type="InterPro" id="IPR000198">
    <property type="entry name" value="RhoGAP_dom"/>
</dbReference>
<proteinExistence type="predicted"/>
<dbReference type="EMBL" id="CAIJEO010000007">
    <property type="protein sequence ID" value="CAD0096329.1"/>
    <property type="molecule type" value="Genomic_DNA"/>
</dbReference>
<reference evidence="2" key="1">
    <citation type="submission" date="2020-06" db="EMBL/GenBank/DDBJ databases">
        <authorList>
            <person name="Onetto C."/>
        </authorList>
    </citation>
    <scope>NUCLEOTIDE SEQUENCE</scope>
</reference>
<dbReference type="Gene3D" id="1.10.555.10">
    <property type="entry name" value="Rho GTPase activation protein"/>
    <property type="match status" value="1"/>
</dbReference>
<evidence type="ECO:0000313" key="2">
    <source>
        <dbReference type="EMBL" id="CAD0096329.1"/>
    </source>
</evidence>
<sequence>MEVLFNFMQWVSSFSHIDEESGSKMDVHNLATVMAPNILHLGKRDVPLDDNLLAIEAVHSLIEYNEYMCEVNTLSSLVQ</sequence>
<keyword evidence="3" id="KW-1185">Reference proteome</keyword>
<dbReference type="InterPro" id="IPR008936">
    <property type="entry name" value="Rho_GTPase_activation_prot"/>
</dbReference>